<dbReference type="GO" id="GO:0008643">
    <property type="term" value="P:carbohydrate transport"/>
    <property type="evidence" value="ECO:0007669"/>
    <property type="project" value="InterPro"/>
</dbReference>
<sequence>MTRKPDSLLLLGVLSVTLSVFLSTTVFAQKAGSGADQVASFASPIQDLPTEGTLFGLPVNIHGQTTYINQRYNNFTSSYSGMNSLNADKAMSYTWSGTLYLGARIAPNTDVYFNPEVVSGVAFSGLTGLGGFTNGEATKANGAAAKFYSARAFVRQTLNQEGDKVVLENEANQITQTVSSNRVVITGGQFSTLDIFDDSRYAKDPRIQFMNWGNMTYLAYDYAADARGYSWGLAGEWYLDNWVMRASRMLAPKSPNGRDLNWQIFNSYGDQVEVERQHYIAKLPGKVSVLAYRNKMILARFQDATNYVIQNNAQGTQAINNVRSSAQIKTGVGIHGEQALTKDLGIYARAFTSDGHTETMSFTEADNSISVGLGMNGSSWQRPKDSVGISMMQNGLSSYRRSYLQSGGVSYFIGDYASRNQTISYTPERISEVYYNAMVVHNVLAGLNFQHVINPAYNAARGPVNILSFRIHAEF</sequence>
<keyword evidence="4" id="KW-1185">Reference proteome</keyword>
<dbReference type="Pfam" id="PF04966">
    <property type="entry name" value="OprB"/>
    <property type="match status" value="1"/>
</dbReference>
<comment type="similarity">
    <text evidence="1 2">Belongs to the OprB family.</text>
</comment>
<evidence type="ECO:0000313" key="4">
    <source>
        <dbReference type="Proteomes" id="UP000229366"/>
    </source>
</evidence>
<dbReference type="GO" id="GO:0016020">
    <property type="term" value="C:membrane"/>
    <property type="evidence" value="ECO:0007669"/>
    <property type="project" value="InterPro"/>
</dbReference>
<accession>A0A2M8VYI6</accession>
<dbReference type="RefSeq" id="WP_100378678.1">
    <property type="nucleotide sequence ID" value="NZ_CBCSBW010000001.1"/>
</dbReference>
<gene>
    <name evidence="3" type="ORF">B0G85_0311</name>
</gene>
<dbReference type="InterPro" id="IPR007049">
    <property type="entry name" value="Carb-sel_porin_OprB"/>
</dbReference>
<organism evidence="3 4">
    <name type="scientific">Polynucleobacter brandtiae</name>
    <dbReference type="NCBI Taxonomy" id="1938816"/>
    <lineage>
        <taxon>Bacteria</taxon>
        <taxon>Pseudomonadati</taxon>
        <taxon>Pseudomonadota</taxon>
        <taxon>Betaproteobacteria</taxon>
        <taxon>Burkholderiales</taxon>
        <taxon>Burkholderiaceae</taxon>
        <taxon>Polynucleobacter</taxon>
    </lineage>
</organism>
<proteinExistence type="inferred from homology"/>
<dbReference type="AlphaFoldDB" id="A0A2M8VYI6"/>
<comment type="caution">
    <text evidence="3">The sequence shown here is derived from an EMBL/GenBank/DDBJ whole genome shotgun (WGS) entry which is preliminary data.</text>
</comment>
<evidence type="ECO:0000256" key="1">
    <source>
        <dbReference type="ARBA" id="ARBA00008769"/>
    </source>
</evidence>
<evidence type="ECO:0000256" key="2">
    <source>
        <dbReference type="RuleBase" id="RU363072"/>
    </source>
</evidence>
<dbReference type="Gene3D" id="2.40.160.180">
    <property type="entry name" value="Carbohydrate-selective porin OprB"/>
    <property type="match status" value="1"/>
</dbReference>
<dbReference type="EMBL" id="PGTX01000001">
    <property type="protein sequence ID" value="PJI82922.1"/>
    <property type="molecule type" value="Genomic_DNA"/>
</dbReference>
<dbReference type="Proteomes" id="UP000229366">
    <property type="component" value="Unassembled WGS sequence"/>
</dbReference>
<protein>
    <submittedName>
        <fullName evidence="3">Carbohydrate-selective porin (OprB family)</fullName>
    </submittedName>
</protein>
<dbReference type="InterPro" id="IPR038673">
    <property type="entry name" value="OprB_sf"/>
</dbReference>
<reference evidence="3 4" key="1">
    <citation type="submission" date="2017-11" db="EMBL/GenBank/DDBJ databases">
        <title>Genomic Encyclopedia of Type Strains, Phase III (KMG-III): the genomes of soil and plant-associated and newly described type strains.</title>
        <authorList>
            <person name="Whitman W."/>
        </authorList>
    </citation>
    <scope>NUCLEOTIDE SEQUENCE [LARGE SCALE GENOMIC DNA]</scope>
    <source>
        <strain evidence="3 4">UB-Domo-W1</strain>
    </source>
</reference>
<name>A0A2M8VYI6_9BURK</name>
<evidence type="ECO:0000313" key="3">
    <source>
        <dbReference type="EMBL" id="PJI82922.1"/>
    </source>
</evidence>
<dbReference type="GO" id="GO:0015288">
    <property type="term" value="F:porin activity"/>
    <property type="evidence" value="ECO:0007669"/>
    <property type="project" value="InterPro"/>
</dbReference>
<dbReference type="OrthoDB" id="5755240at2"/>